<sequence>MRLFPAALLLGALLVPGAQARDLTPAERRTVASQVLTWPASAALPELPHLARAELGPHDVWLAALRPLPSQARRDAVMLSMPALARQGAVEVAHRALTLVDSGDRVRVWAISALPFLQARGSGVAVQVLGTLGTPVERVQALAILTQVAMSSPAPKTEVRAVADATWAAYGRLTPEERARLVPLIAPTVAVTGTLGRAQQLIPSLKDRQNQGRWLAVMEAFSQAGFPQAARQALDQLPLEGAEDFVRIRSALLLLKLGDARRAFQVAISAPLPWTMRGHLARELATAGHAAEAARLARTISPVSLRVQSLAELGGILAGQGQTDVARRLVEEARVALEGSGAPDSTSAVVRALARLGQISAADALIQGWRGRDPQGPDRLRGALVQGLAERGDLGEAIRRAQASPSLPTVYALVNGAEMRAKKGRQEQAGLLLMAALELSAKVPDEARRSVLATLARVSPSTLDTLATHTSLPGDTWVEVVEIRARKGDVAWAREALSRLPAEKHSLGAFTLARGLVEGGHADQALPLLRDPALRAAVARMLLGEDVPAR</sequence>
<dbReference type="InterPro" id="IPR011990">
    <property type="entry name" value="TPR-like_helical_dom_sf"/>
</dbReference>
<comment type="caution">
    <text evidence="2">The sequence shown here is derived from an EMBL/GenBank/DDBJ whole genome shotgun (WGS) entry which is preliminary data.</text>
</comment>
<evidence type="ECO:0000313" key="3">
    <source>
        <dbReference type="Proteomes" id="UP000484842"/>
    </source>
</evidence>
<dbReference type="EMBL" id="WBSL01000012">
    <property type="protein sequence ID" value="MPY67961.1"/>
    <property type="molecule type" value="Genomic_DNA"/>
</dbReference>
<feature type="signal peptide" evidence="1">
    <location>
        <begin position="1"/>
        <end position="20"/>
    </location>
</feature>
<protein>
    <recommendedName>
        <fullName evidence="4">HEAT repeat domain-containing protein</fullName>
    </recommendedName>
</protein>
<dbReference type="Gene3D" id="1.25.40.10">
    <property type="entry name" value="Tetratricopeptide repeat domain"/>
    <property type="match status" value="1"/>
</dbReference>
<reference evidence="2 3" key="1">
    <citation type="submission" date="2019-10" db="EMBL/GenBank/DDBJ databases">
        <title>Deinococcus sp. isolated from soil.</title>
        <authorList>
            <person name="Li Y."/>
            <person name="Wang J."/>
        </authorList>
    </citation>
    <scope>NUCLEOTIDE SEQUENCE [LARGE SCALE GENOMIC DNA]</scope>
    <source>
        <strain evidence="2 3">SDU3-2</strain>
    </source>
</reference>
<dbReference type="AlphaFoldDB" id="A0A7X1TSZ3"/>
<evidence type="ECO:0000256" key="1">
    <source>
        <dbReference type="SAM" id="SignalP"/>
    </source>
</evidence>
<keyword evidence="3" id="KW-1185">Reference proteome</keyword>
<feature type="chain" id="PRO_5030970320" description="HEAT repeat domain-containing protein" evidence="1">
    <location>
        <begin position="21"/>
        <end position="550"/>
    </location>
</feature>
<dbReference type="RefSeq" id="WP_152872273.1">
    <property type="nucleotide sequence ID" value="NZ_WBSL01000012.1"/>
</dbReference>
<keyword evidence="1" id="KW-0732">Signal</keyword>
<accession>A0A7X1TSZ3</accession>
<proteinExistence type="predicted"/>
<evidence type="ECO:0008006" key="4">
    <source>
        <dbReference type="Google" id="ProtNLM"/>
    </source>
</evidence>
<organism evidence="2 3">
    <name type="scientific">Deinococcus terrestris</name>
    <dbReference type="NCBI Taxonomy" id="2651870"/>
    <lineage>
        <taxon>Bacteria</taxon>
        <taxon>Thermotogati</taxon>
        <taxon>Deinococcota</taxon>
        <taxon>Deinococci</taxon>
        <taxon>Deinococcales</taxon>
        <taxon>Deinococcaceae</taxon>
        <taxon>Deinococcus</taxon>
    </lineage>
</organism>
<evidence type="ECO:0000313" key="2">
    <source>
        <dbReference type="EMBL" id="MPY67961.1"/>
    </source>
</evidence>
<name>A0A7X1TSZ3_9DEIO</name>
<dbReference type="Proteomes" id="UP000484842">
    <property type="component" value="Unassembled WGS sequence"/>
</dbReference>
<gene>
    <name evidence="2" type="ORF">F8S09_14970</name>
</gene>